<dbReference type="PROSITE" id="PS00211">
    <property type="entry name" value="ABC_TRANSPORTER_1"/>
    <property type="match status" value="1"/>
</dbReference>
<organism evidence="5 6">
    <name type="scientific">Flavobacterium album</name>
    <dbReference type="NCBI Taxonomy" id="2175091"/>
    <lineage>
        <taxon>Bacteria</taxon>
        <taxon>Pseudomonadati</taxon>
        <taxon>Bacteroidota</taxon>
        <taxon>Flavobacteriia</taxon>
        <taxon>Flavobacteriales</taxon>
        <taxon>Flavobacteriaceae</taxon>
        <taxon>Flavobacterium</taxon>
    </lineage>
</organism>
<keyword evidence="1" id="KW-0813">Transport</keyword>
<dbReference type="AlphaFoldDB" id="A0A2S1R319"/>
<evidence type="ECO:0000256" key="2">
    <source>
        <dbReference type="ARBA" id="ARBA00022741"/>
    </source>
</evidence>
<keyword evidence="2" id="KW-0547">Nucleotide-binding</keyword>
<dbReference type="SUPFAM" id="SSF52540">
    <property type="entry name" value="P-loop containing nucleoside triphosphate hydrolases"/>
    <property type="match status" value="1"/>
</dbReference>
<dbReference type="EMBL" id="CP029186">
    <property type="protein sequence ID" value="AWH87044.1"/>
    <property type="molecule type" value="Genomic_DNA"/>
</dbReference>
<dbReference type="InterPro" id="IPR017871">
    <property type="entry name" value="ABC_transporter-like_CS"/>
</dbReference>
<dbReference type="InterPro" id="IPR003593">
    <property type="entry name" value="AAA+_ATPase"/>
</dbReference>
<dbReference type="OrthoDB" id="9802264at2"/>
<evidence type="ECO:0000259" key="4">
    <source>
        <dbReference type="PROSITE" id="PS50893"/>
    </source>
</evidence>
<keyword evidence="6" id="KW-1185">Reference proteome</keyword>
<dbReference type="GO" id="GO:0005524">
    <property type="term" value="F:ATP binding"/>
    <property type="evidence" value="ECO:0007669"/>
    <property type="project" value="UniProtKB-KW"/>
</dbReference>
<evidence type="ECO:0000256" key="1">
    <source>
        <dbReference type="ARBA" id="ARBA00022448"/>
    </source>
</evidence>
<reference evidence="5 6" key="1">
    <citation type="submission" date="2018-04" db="EMBL/GenBank/DDBJ databases">
        <title>Genome sequencing of Flavobacterium sp. HYN0059.</title>
        <authorList>
            <person name="Yi H."/>
            <person name="Baek C."/>
        </authorList>
    </citation>
    <scope>NUCLEOTIDE SEQUENCE [LARGE SCALE GENOMIC DNA]</scope>
    <source>
        <strain evidence="5 6">HYN0059</strain>
    </source>
</reference>
<protein>
    <submittedName>
        <fullName evidence="5">ABC transporter ATP-binding protein</fullName>
    </submittedName>
</protein>
<accession>A0A2S1R319</accession>
<name>A0A2S1R319_9FLAO</name>
<dbReference type="Pfam" id="PF00005">
    <property type="entry name" value="ABC_tran"/>
    <property type="match status" value="1"/>
</dbReference>
<evidence type="ECO:0000256" key="3">
    <source>
        <dbReference type="ARBA" id="ARBA00022840"/>
    </source>
</evidence>
<dbReference type="GO" id="GO:0016887">
    <property type="term" value="F:ATP hydrolysis activity"/>
    <property type="evidence" value="ECO:0007669"/>
    <property type="project" value="InterPro"/>
</dbReference>
<dbReference type="PROSITE" id="PS50893">
    <property type="entry name" value="ABC_TRANSPORTER_2"/>
    <property type="match status" value="1"/>
</dbReference>
<keyword evidence="3 5" id="KW-0067">ATP-binding</keyword>
<sequence>MENSNTNNTEGHAAAITISHLCKRFGSNMVLDDFNLTVYKEENLVVLGKSGSGKSVLIKCIIGLIYPDSGSITVNDTDVLALGHHELDKMRARVGFLFQSNAIYDSMTVRENLEFPLRRRWISLEQAEIDALVAEALDNVGLGHTIDMMPAELSGGMLKRVALARTLILKPEIILYDEPTSGLDPVTAREIENLILALRQKYHITSVIISHDMNCVKKTADRVVLLLNGKCYAEGTYREFRESQDRNIKQFFE</sequence>
<feature type="domain" description="ABC transporter" evidence="4">
    <location>
        <begin position="16"/>
        <end position="253"/>
    </location>
</feature>
<dbReference type="KEGG" id="falb:HYN59_15300"/>
<gene>
    <name evidence="5" type="ORF">HYN59_15300</name>
</gene>
<dbReference type="PANTHER" id="PTHR43023:SF3">
    <property type="entry name" value="PROTEIN TRIGALACTOSYLDIACYLGLYCEROL 3, CHLOROPLASTIC"/>
    <property type="match status" value="1"/>
</dbReference>
<dbReference type="Gene3D" id="3.40.50.300">
    <property type="entry name" value="P-loop containing nucleotide triphosphate hydrolases"/>
    <property type="match status" value="1"/>
</dbReference>
<evidence type="ECO:0000313" key="6">
    <source>
        <dbReference type="Proteomes" id="UP000244929"/>
    </source>
</evidence>
<dbReference type="RefSeq" id="WP_108779763.1">
    <property type="nucleotide sequence ID" value="NZ_CP029186.1"/>
</dbReference>
<dbReference type="InterPro" id="IPR027417">
    <property type="entry name" value="P-loop_NTPase"/>
</dbReference>
<dbReference type="PANTHER" id="PTHR43023">
    <property type="entry name" value="PROTEIN TRIGALACTOSYLDIACYLGLYCEROL 3, CHLOROPLASTIC"/>
    <property type="match status" value="1"/>
</dbReference>
<evidence type="ECO:0000313" key="5">
    <source>
        <dbReference type="EMBL" id="AWH87044.1"/>
    </source>
</evidence>
<dbReference type="SMART" id="SM00382">
    <property type="entry name" value="AAA"/>
    <property type="match status" value="1"/>
</dbReference>
<dbReference type="InterPro" id="IPR003439">
    <property type="entry name" value="ABC_transporter-like_ATP-bd"/>
</dbReference>
<proteinExistence type="predicted"/>
<dbReference type="Proteomes" id="UP000244929">
    <property type="component" value="Chromosome"/>
</dbReference>